<evidence type="ECO:0000259" key="6">
    <source>
        <dbReference type="Pfam" id="PF00155"/>
    </source>
</evidence>
<evidence type="ECO:0000256" key="1">
    <source>
        <dbReference type="ARBA" id="ARBA00001933"/>
    </source>
</evidence>
<keyword evidence="4 7" id="KW-0456">Lyase</keyword>
<proteinExistence type="inferred from homology"/>
<dbReference type="RefSeq" id="WP_168882289.1">
    <property type="nucleotide sequence ID" value="NZ_JABAIL010000003.1"/>
</dbReference>
<dbReference type="InterPro" id="IPR027619">
    <property type="entry name" value="C-S_lyase_PatB-like"/>
</dbReference>
<feature type="domain" description="Aminotransferase class I/classII large" evidence="6">
    <location>
        <begin position="65"/>
        <end position="376"/>
    </location>
</feature>
<sequence>MSLFDQTQAVENHFAKSNPNYLESMFGRTDLAPLWIADMEFKIAAPISEELKRLVDRGVYSYEFIEKDVVQAISDWNLKRHQLQLDTSSFLQVPGVLTGISILVRELSQERDAVLVQTPVYHQFFKLIKSANRTVVENPLKIQDGKYFIDFEDLEQKFKSEKVKLMILCNPHNPVGRVWTKEEMIQLNHLANQYGVTIISDEIHSDIIFSTSKFNSIASVDTLQKHIAVIGSPAKTFGMHSISNGYLYVPNEDVRQQLKSIIGGMYLDHGNILSAYGTIAAYTKGEEWLNELLGYLEQSNQWIKEFVSNELPAVTLFQPEGTYQIWLDFSALKLSDEILQHLVVDKAKLALTPGNWFGEQHGQFMRMNIASPLATLQDAFYRLKKAIDERDQLTELKKEASKGCCSC</sequence>
<evidence type="ECO:0000256" key="5">
    <source>
        <dbReference type="ARBA" id="ARBA00037974"/>
    </source>
</evidence>
<dbReference type="Gene3D" id="3.40.640.10">
    <property type="entry name" value="Type I PLP-dependent aspartate aminotransferase-like (Major domain)"/>
    <property type="match status" value="1"/>
</dbReference>
<name>A0A7X8SJW0_9BACT</name>
<dbReference type="Pfam" id="PF00155">
    <property type="entry name" value="Aminotran_1_2"/>
    <property type="match status" value="1"/>
</dbReference>
<dbReference type="Proteomes" id="UP000585050">
    <property type="component" value="Unassembled WGS sequence"/>
</dbReference>
<evidence type="ECO:0000313" key="7">
    <source>
        <dbReference type="EMBL" id="NLR91571.1"/>
    </source>
</evidence>
<dbReference type="InterPro" id="IPR015422">
    <property type="entry name" value="PyrdxlP-dep_Trfase_small"/>
</dbReference>
<evidence type="ECO:0000256" key="2">
    <source>
        <dbReference type="ARBA" id="ARBA00012224"/>
    </source>
</evidence>
<comment type="cofactor">
    <cofactor evidence="1">
        <name>pyridoxal 5'-phosphate</name>
        <dbReference type="ChEBI" id="CHEBI:597326"/>
    </cofactor>
</comment>
<dbReference type="InterPro" id="IPR051798">
    <property type="entry name" value="Class-II_PLP-Dep_Aminotrans"/>
</dbReference>
<dbReference type="PANTHER" id="PTHR43525:SF1">
    <property type="entry name" value="PROTEIN MALY"/>
    <property type="match status" value="1"/>
</dbReference>
<reference evidence="7 8" key="1">
    <citation type="submission" date="2020-04" db="EMBL/GenBank/DDBJ databases">
        <title>Flammeovirga sp. SR4, a novel species isolated from seawater.</title>
        <authorList>
            <person name="Wang X."/>
        </authorList>
    </citation>
    <scope>NUCLEOTIDE SEQUENCE [LARGE SCALE GENOMIC DNA]</scope>
    <source>
        <strain evidence="7 8">SR4</strain>
    </source>
</reference>
<dbReference type="GO" id="GO:0047804">
    <property type="term" value="F:cysteine-S-conjugate beta-lyase activity"/>
    <property type="evidence" value="ECO:0007669"/>
    <property type="project" value="UniProtKB-EC"/>
</dbReference>
<dbReference type="InterPro" id="IPR004839">
    <property type="entry name" value="Aminotransferase_I/II_large"/>
</dbReference>
<organism evidence="7 8">
    <name type="scientific">Flammeovirga agarivorans</name>
    <dbReference type="NCBI Taxonomy" id="2726742"/>
    <lineage>
        <taxon>Bacteria</taxon>
        <taxon>Pseudomonadati</taxon>
        <taxon>Bacteroidota</taxon>
        <taxon>Cytophagia</taxon>
        <taxon>Cytophagales</taxon>
        <taxon>Flammeovirgaceae</taxon>
        <taxon>Flammeovirga</taxon>
    </lineage>
</organism>
<protein>
    <recommendedName>
        <fullName evidence="2">cysteine-S-conjugate beta-lyase</fullName>
        <ecNumber evidence="2">4.4.1.13</ecNumber>
    </recommendedName>
</protein>
<dbReference type="InterPro" id="IPR015421">
    <property type="entry name" value="PyrdxlP-dep_Trfase_major"/>
</dbReference>
<comment type="similarity">
    <text evidence="5">Belongs to the class-II pyridoxal-phosphate-dependent aminotransferase family. MalY/PatB cystathionine beta-lyase subfamily.</text>
</comment>
<accession>A0A7X8SJW0</accession>
<dbReference type="Gene3D" id="3.90.1150.10">
    <property type="entry name" value="Aspartate Aminotransferase, domain 1"/>
    <property type="match status" value="1"/>
</dbReference>
<dbReference type="NCBIfam" id="TIGR04350">
    <property type="entry name" value="C_S_lyase_PatB"/>
    <property type="match status" value="1"/>
</dbReference>
<keyword evidence="3" id="KW-0663">Pyridoxal phosphate</keyword>
<comment type="caution">
    <text evidence="7">The sequence shown here is derived from an EMBL/GenBank/DDBJ whole genome shotgun (WGS) entry which is preliminary data.</text>
</comment>
<dbReference type="EMBL" id="JABAIL010000003">
    <property type="protein sequence ID" value="NLR91571.1"/>
    <property type="molecule type" value="Genomic_DNA"/>
</dbReference>
<keyword evidence="8" id="KW-1185">Reference proteome</keyword>
<dbReference type="InterPro" id="IPR015424">
    <property type="entry name" value="PyrdxlP-dep_Trfase"/>
</dbReference>
<evidence type="ECO:0000256" key="3">
    <source>
        <dbReference type="ARBA" id="ARBA00022898"/>
    </source>
</evidence>
<dbReference type="AlphaFoldDB" id="A0A7X8SJW0"/>
<evidence type="ECO:0000256" key="4">
    <source>
        <dbReference type="ARBA" id="ARBA00023239"/>
    </source>
</evidence>
<dbReference type="GO" id="GO:0030170">
    <property type="term" value="F:pyridoxal phosphate binding"/>
    <property type="evidence" value="ECO:0007669"/>
    <property type="project" value="InterPro"/>
</dbReference>
<dbReference type="SUPFAM" id="SSF53383">
    <property type="entry name" value="PLP-dependent transferases"/>
    <property type="match status" value="1"/>
</dbReference>
<dbReference type="CDD" id="cd00609">
    <property type="entry name" value="AAT_like"/>
    <property type="match status" value="1"/>
</dbReference>
<dbReference type="EC" id="4.4.1.13" evidence="2"/>
<dbReference type="PANTHER" id="PTHR43525">
    <property type="entry name" value="PROTEIN MALY"/>
    <property type="match status" value="1"/>
</dbReference>
<evidence type="ECO:0000313" key="8">
    <source>
        <dbReference type="Proteomes" id="UP000585050"/>
    </source>
</evidence>
<gene>
    <name evidence="7" type="ORF">HGP29_10160</name>
</gene>